<name>A0A377JLT7_9HELI</name>
<proteinExistence type="predicted"/>
<keyword evidence="1" id="KW-0378">Hydrolase</keyword>
<dbReference type="REBASE" id="431298">
    <property type="entry name" value="Hci12221IP"/>
</dbReference>
<keyword evidence="1" id="KW-0255">Endonuclease</keyword>
<dbReference type="RefSeq" id="WP_115025586.1">
    <property type="nucleotide sequence ID" value="NZ_UGHZ01000001.1"/>
</dbReference>
<organism evidence="1 2">
    <name type="scientific">Helicobacter cinaedi</name>
    <dbReference type="NCBI Taxonomy" id="213"/>
    <lineage>
        <taxon>Bacteria</taxon>
        <taxon>Pseudomonadati</taxon>
        <taxon>Campylobacterota</taxon>
        <taxon>Epsilonproteobacteria</taxon>
        <taxon>Campylobacterales</taxon>
        <taxon>Helicobacteraceae</taxon>
        <taxon>Helicobacter</taxon>
    </lineage>
</organism>
<protein>
    <submittedName>
        <fullName evidence="1">IceA1-like restriction endonuclease</fullName>
    </submittedName>
</protein>
<sequence length="227" mass="25511">MKQSKIDLFLELAKPDEKGFSRWVSVGEFVGAYKTLQLGNGGSWCRASSTLAKTYIVEFDKSLTSGNAIDAIRLQGFNPQKAFNQAIRKDIKDFYKTQKCVMLGVCGKSENTTIEIDHKDGRKDSARVSDLQSQSLQDFQPLCKAANDIKRQICKTCKETNTRWSAKNIKGNPYDFYAGDERYIAQSEGGLGCVGCYQYDPVAYRKESVKKIAKEAADFISKKLYKD</sequence>
<evidence type="ECO:0000313" key="2">
    <source>
        <dbReference type="Proteomes" id="UP000255335"/>
    </source>
</evidence>
<gene>
    <name evidence="1" type="ORF">NCTC12221_00163</name>
</gene>
<dbReference type="GO" id="GO:0004519">
    <property type="term" value="F:endonuclease activity"/>
    <property type="evidence" value="ECO:0007669"/>
    <property type="project" value="UniProtKB-KW"/>
</dbReference>
<keyword evidence="1" id="KW-0540">Nuclease</keyword>
<dbReference type="InterPro" id="IPR007979">
    <property type="entry name" value="NlaIII/ICEA1"/>
</dbReference>
<dbReference type="AlphaFoldDB" id="A0A377JLT7"/>
<dbReference type="Proteomes" id="UP000255335">
    <property type="component" value="Unassembled WGS sequence"/>
</dbReference>
<accession>A0A377JLT7</accession>
<dbReference type="EMBL" id="UGHZ01000001">
    <property type="protein sequence ID" value="STP08750.1"/>
    <property type="molecule type" value="Genomic_DNA"/>
</dbReference>
<reference evidence="1 2" key="1">
    <citation type="submission" date="2018-06" db="EMBL/GenBank/DDBJ databases">
        <authorList>
            <consortium name="Pathogen Informatics"/>
            <person name="Doyle S."/>
        </authorList>
    </citation>
    <scope>NUCLEOTIDE SEQUENCE [LARGE SCALE GENOMIC DNA]</scope>
    <source>
        <strain evidence="1 2">NCTC12221</strain>
    </source>
</reference>
<evidence type="ECO:0000313" key="1">
    <source>
        <dbReference type="EMBL" id="STP08750.1"/>
    </source>
</evidence>
<dbReference type="Pfam" id="PF05315">
    <property type="entry name" value="ICEA"/>
    <property type="match status" value="1"/>
</dbReference>